<dbReference type="AlphaFoldDB" id="A0A7S4AET7"/>
<protein>
    <submittedName>
        <fullName evidence="1">Uncharacterized protein</fullName>
    </submittedName>
</protein>
<dbReference type="EMBL" id="HBIX01007534">
    <property type="protein sequence ID" value="CAE0713094.1"/>
    <property type="molecule type" value="Transcribed_RNA"/>
</dbReference>
<organism evidence="1">
    <name type="scientific">Pseudo-nitzschia australis</name>
    <dbReference type="NCBI Taxonomy" id="44445"/>
    <lineage>
        <taxon>Eukaryota</taxon>
        <taxon>Sar</taxon>
        <taxon>Stramenopiles</taxon>
        <taxon>Ochrophyta</taxon>
        <taxon>Bacillariophyta</taxon>
        <taxon>Bacillariophyceae</taxon>
        <taxon>Bacillariophycidae</taxon>
        <taxon>Bacillariales</taxon>
        <taxon>Bacillariaceae</taxon>
        <taxon>Pseudo-nitzschia</taxon>
    </lineage>
</organism>
<accession>A0A7S4AET7</accession>
<gene>
    <name evidence="1" type="ORF">PAUS00366_LOCUS5846</name>
</gene>
<reference evidence="1" key="1">
    <citation type="submission" date="2021-01" db="EMBL/GenBank/DDBJ databases">
        <authorList>
            <person name="Corre E."/>
            <person name="Pelletier E."/>
            <person name="Niang G."/>
            <person name="Scheremetjew M."/>
            <person name="Finn R."/>
            <person name="Kale V."/>
            <person name="Holt S."/>
            <person name="Cochrane G."/>
            <person name="Meng A."/>
            <person name="Brown T."/>
            <person name="Cohen L."/>
        </authorList>
    </citation>
    <scope>NUCLEOTIDE SEQUENCE</scope>
    <source>
        <strain evidence="1">10249 10 AB</strain>
    </source>
</reference>
<evidence type="ECO:0000313" key="1">
    <source>
        <dbReference type="EMBL" id="CAE0713094.1"/>
    </source>
</evidence>
<sequence>MGQNVPIAPSIQSSGIYWICMVFAEIKSLGINVSIPPRIQRPTRQHTGSIKVQQKSSIWKMGAASKTFLFKERVVEQPCLASGIYWICMVFAEIKDRRKEMGINV</sequence>
<proteinExistence type="predicted"/>
<name>A0A7S4AET7_9STRA</name>